<accession>A0A6A6D6H8</accession>
<dbReference type="GeneID" id="54564303"/>
<dbReference type="Proteomes" id="UP000799537">
    <property type="component" value="Unassembled WGS sequence"/>
</dbReference>
<gene>
    <name evidence="2" type="ORF">M409DRAFT_48752</name>
</gene>
<dbReference type="EMBL" id="ML993579">
    <property type="protein sequence ID" value="KAF2173832.1"/>
    <property type="molecule type" value="Genomic_DNA"/>
</dbReference>
<dbReference type="OrthoDB" id="10261408at2759"/>
<feature type="region of interest" description="Disordered" evidence="1">
    <location>
        <begin position="67"/>
        <end position="90"/>
    </location>
</feature>
<feature type="region of interest" description="Disordered" evidence="1">
    <location>
        <begin position="119"/>
        <end position="150"/>
    </location>
</feature>
<organism evidence="2 3">
    <name type="scientific">Zasmidium cellare ATCC 36951</name>
    <dbReference type="NCBI Taxonomy" id="1080233"/>
    <lineage>
        <taxon>Eukaryota</taxon>
        <taxon>Fungi</taxon>
        <taxon>Dikarya</taxon>
        <taxon>Ascomycota</taxon>
        <taxon>Pezizomycotina</taxon>
        <taxon>Dothideomycetes</taxon>
        <taxon>Dothideomycetidae</taxon>
        <taxon>Mycosphaerellales</taxon>
        <taxon>Mycosphaerellaceae</taxon>
        <taxon>Zasmidium</taxon>
    </lineage>
</organism>
<feature type="region of interest" description="Disordered" evidence="1">
    <location>
        <begin position="28"/>
        <end position="54"/>
    </location>
</feature>
<name>A0A6A6D6H8_ZASCE</name>
<dbReference type="AlphaFoldDB" id="A0A6A6D6H8"/>
<proteinExistence type="predicted"/>
<dbReference type="RefSeq" id="XP_033674721.1">
    <property type="nucleotide sequence ID" value="XM_033811031.1"/>
</dbReference>
<protein>
    <submittedName>
        <fullName evidence="2">Uncharacterized protein</fullName>
    </submittedName>
</protein>
<keyword evidence="3" id="KW-1185">Reference proteome</keyword>
<evidence type="ECO:0000256" key="1">
    <source>
        <dbReference type="SAM" id="MobiDB-lite"/>
    </source>
</evidence>
<evidence type="ECO:0000313" key="3">
    <source>
        <dbReference type="Proteomes" id="UP000799537"/>
    </source>
</evidence>
<evidence type="ECO:0000313" key="2">
    <source>
        <dbReference type="EMBL" id="KAF2173832.1"/>
    </source>
</evidence>
<feature type="compositionally biased region" description="Polar residues" evidence="1">
    <location>
        <begin position="28"/>
        <end position="42"/>
    </location>
</feature>
<reference evidence="2" key="1">
    <citation type="journal article" date="2020" name="Stud. Mycol.">
        <title>101 Dothideomycetes genomes: a test case for predicting lifestyles and emergence of pathogens.</title>
        <authorList>
            <person name="Haridas S."/>
            <person name="Albert R."/>
            <person name="Binder M."/>
            <person name="Bloem J."/>
            <person name="Labutti K."/>
            <person name="Salamov A."/>
            <person name="Andreopoulos B."/>
            <person name="Baker S."/>
            <person name="Barry K."/>
            <person name="Bills G."/>
            <person name="Bluhm B."/>
            <person name="Cannon C."/>
            <person name="Castanera R."/>
            <person name="Culley D."/>
            <person name="Daum C."/>
            <person name="Ezra D."/>
            <person name="Gonzalez J."/>
            <person name="Henrissat B."/>
            <person name="Kuo A."/>
            <person name="Liang C."/>
            <person name="Lipzen A."/>
            <person name="Lutzoni F."/>
            <person name="Magnuson J."/>
            <person name="Mondo S."/>
            <person name="Nolan M."/>
            <person name="Ohm R."/>
            <person name="Pangilinan J."/>
            <person name="Park H.-J."/>
            <person name="Ramirez L."/>
            <person name="Alfaro M."/>
            <person name="Sun H."/>
            <person name="Tritt A."/>
            <person name="Yoshinaga Y."/>
            <person name="Zwiers L.-H."/>
            <person name="Turgeon B."/>
            <person name="Goodwin S."/>
            <person name="Spatafora J."/>
            <person name="Crous P."/>
            <person name="Grigoriev I."/>
        </authorList>
    </citation>
    <scope>NUCLEOTIDE SEQUENCE</scope>
    <source>
        <strain evidence="2">ATCC 36951</strain>
    </source>
</reference>
<sequence>MSGPDYWSSYPLNRLDSVRQWQRARNSETITLKPSEPTQKNAASAWGVSDVPSDIKMQPVDSALHAASLTSAGDQAPPADFQNEDYDWPQTQEAIIAPREERYSEETRDVAQTLFSISNQGNLLPRDQPRSVPAPMQGNMANSQDAEALPSRFPKHLFW</sequence>